<feature type="transmembrane region" description="Helical" evidence="2">
    <location>
        <begin position="599"/>
        <end position="622"/>
    </location>
</feature>
<feature type="transmembrane region" description="Helical" evidence="2">
    <location>
        <begin position="642"/>
        <end position="666"/>
    </location>
</feature>
<dbReference type="InterPro" id="IPR003864">
    <property type="entry name" value="CSC1/OSCA1-like_7TM"/>
</dbReference>
<feature type="transmembrane region" description="Helical" evidence="2">
    <location>
        <begin position="747"/>
        <end position="772"/>
    </location>
</feature>
<comment type="caution">
    <text evidence="5">The sequence shown here is derived from an EMBL/GenBank/DDBJ whole genome shotgun (WGS) entry which is preliminary data.</text>
</comment>
<dbReference type="Pfam" id="PF14703">
    <property type="entry name" value="PHM7_cyt"/>
    <property type="match status" value="1"/>
</dbReference>
<feature type="transmembrane region" description="Helical" evidence="2">
    <location>
        <begin position="828"/>
        <end position="845"/>
    </location>
</feature>
<organism evidence="5 6">
    <name type="scientific">Mycena citricolor</name>
    <dbReference type="NCBI Taxonomy" id="2018698"/>
    <lineage>
        <taxon>Eukaryota</taxon>
        <taxon>Fungi</taxon>
        <taxon>Dikarya</taxon>
        <taxon>Basidiomycota</taxon>
        <taxon>Agaricomycotina</taxon>
        <taxon>Agaricomycetes</taxon>
        <taxon>Agaricomycetidae</taxon>
        <taxon>Agaricales</taxon>
        <taxon>Marasmiineae</taxon>
        <taxon>Mycenaceae</taxon>
        <taxon>Mycena</taxon>
    </lineage>
</organism>
<feature type="region of interest" description="Disordered" evidence="1">
    <location>
        <begin position="944"/>
        <end position="969"/>
    </location>
</feature>
<evidence type="ECO:0000313" key="5">
    <source>
        <dbReference type="EMBL" id="CAK5284161.1"/>
    </source>
</evidence>
<dbReference type="GO" id="GO:0005227">
    <property type="term" value="F:calcium-activated cation channel activity"/>
    <property type="evidence" value="ECO:0007669"/>
    <property type="project" value="InterPro"/>
</dbReference>
<keyword evidence="2" id="KW-0812">Transmembrane</keyword>
<keyword evidence="6" id="KW-1185">Reference proteome</keyword>
<gene>
    <name evidence="5" type="ORF">MYCIT1_LOCUS37203</name>
</gene>
<evidence type="ECO:0008006" key="7">
    <source>
        <dbReference type="Google" id="ProtNLM"/>
    </source>
</evidence>
<keyword evidence="2" id="KW-1133">Transmembrane helix</keyword>
<dbReference type="InterPro" id="IPR027815">
    <property type="entry name" value="CSC1/OSCA1-like_cyt"/>
</dbReference>
<feature type="transmembrane region" description="Helical" evidence="2">
    <location>
        <begin position="803"/>
        <end position="822"/>
    </location>
</feature>
<sequence length="1236" mass="138973">MGDIQTRPFSKDYSGLVNQSVIAAVITVLAVTGQELMKRARRGKKYDVDSLGSRESWEFGYLFQGRSWARYPSPASPRGWLLSWVKQIVWLPPEKMNELRGVDATLYVRFLRACCALVRRPAHGHYVPHLVSNPRRILGRYYLQEINDTSVHNIAGGVSQWLVPSLDPHHPSFLAHVHMDGGLLWICHGAFKLRADKIAITAKRLADFDFADTATYRHPISQYAFTDVPVQDSHHPNFGLRLRTIMVQNVPAALRDEKVLQEYLEYYMSRKLEKPSIPLTGAAQPGFINKSIAFLFNKAKRMPVPLIPLAARQETIEKSEGGAPLIERVVICRRMTELSSLLERREEILRLLETAHLRLAQKTVLAVQHAIARRDAHKPIGMDKPKRPLGDLERGKAIEDEGLSEEQRMQQLIDVIGPFVDEFGLRPDSNRAHASFSKRDFRRLRAEASQDSDIDTSEGGNPAVRRHAQGQTIWDALLTLPRSSLDAYQPLVHLSHLFRGKIVPSIDYYTAKFNLLSSFITENRAKSLADYDPVSTAFVTFADPEDARRACKYLAVHPNNPLTCLITMAPAYQDIDWIRVMKSSYNGEFVKDWVVNMGVWTFTIFWIFPVSLLVGLVSIQNISSFWPTLKNYLDRHPWEEDVIQSFVPTLLVSLLALSIPPILLLIAKKAHTLTTMSALHDLIMTRYYKFLVVNVLVFFCVGTAALQSVLDSITAHKHSSVNILNIVANSFPTAGPFYVDWLPTHLLVIHVLMLFMVLNPTVIPFGAIYFFVETGVVKNQLIHVYAKNYENNGQVLLIRMVRYSLDGLLLAQVVFLIYMVVLKKEVNVGLAAFLIVFTAFAKLLMTRIIRAQFEHDDIYEAQMLVPNAREPENEPLSPDNDNNDNLITEERVKSGGGGVFSMRIPGWVNASYATIRQHRPMQPHAPNPFGPVLVTRDKERKTVVKAESSDDSRLVVPHPPRAPWDDDGTLDLPYDNPYYTRPISNALWLPQNPFGPVDLDATFDLRVALTVDLSGGNLGSWTQQPAPQPAPPPPQSVTCEEEVTPSDSEPDGSEEINLPLIIAKRAQARDDVEETWQLPRRPSTFGRRSTISTRSRRPSLVPRVSLRSASEGVRERSGSLLSTLPSPTMTRMQSLDCEVRPDVHAQGEFVLAHASGSGLSVPVTLSRQQRSTNVTAQTAIAHEVMVEEEIALADRLEEEEEEAEKASKPRSWFTSWMFTKGTHPNSPPPPEPSSTP</sequence>
<keyword evidence="2" id="KW-0472">Membrane</keyword>
<feature type="domain" description="CSC1/OSCA1-like 7TM region" evidence="3">
    <location>
        <begin position="592"/>
        <end position="745"/>
    </location>
</feature>
<evidence type="ECO:0000256" key="2">
    <source>
        <dbReference type="SAM" id="Phobius"/>
    </source>
</evidence>
<proteinExistence type="predicted"/>
<evidence type="ECO:0000313" key="6">
    <source>
        <dbReference type="Proteomes" id="UP001295794"/>
    </source>
</evidence>
<feature type="region of interest" description="Disordered" evidence="1">
    <location>
        <begin position="1018"/>
        <end position="1055"/>
    </location>
</feature>
<dbReference type="EMBL" id="CAVNYO010000478">
    <property type="protein sequence ID" value="CAK5284161.1"/>
    <property type="molecule type" value="Genomic_DNA"/>
</dbReference>
<dbReference type="GO" id="GO:0005886">
    <property type="term" value="C:plasma membrane"/>
    <property type="evidence" value="ECO:0007669"/>
    <property type="project" value="TreeGrafter"/>
</dbReference>
<reference evidence="5" key="1">
    <citation type="submission" date="2023-11" db="EMBL/GenBank/DDBJ databases">
        <authorList>
            <person name="De Vega J J."/>
            <person name="De Vega J J."/>
        </authorList>
    </citation>
    <scope>NUCLEOTIDE SEQUENCE</scope>
</reference>
<evidence type="ECO:0000256" key="1">
    <source>
        <dbReference type="SAM" id="MobiDB-lite"/>
    </source>
</evidence>
<evidence type="ECO:0000259" key="4">
    <source>
        <dbReference type="Pfam" id="PF14703"/>
    </source>
</evidence>
<feature type="compositionally biased region" description="Pro residues" evidence="1">
    <location>
        <begin position="1026"/>
        <end position="1035"/>
    </location>
</feature>
<dbReference type="AlphaFoldDB" id="A0AAD2HZI1"/>
<dbReference type="PANTHER" id="PTHR13018:SF139">
    <property type="entry name" value="PHOSPHATE METABOLISM PROTEIN 7"/>
    <property type="match status" value="1"/>
</dbReference>
<dbReference type="Pfam" id="PF02714">
    <property type="entry name" value="RSN1_7TM"/>
    <property type="match status" value="1"/>
</dbReference>
<feature type="region of interest" description="Disordered" evidence="1">
    <location>
        <begin position="1083"/>
        <end position="1127"/>
    </location>
</feature>
<evidence type="ECO:0000259" key="3">
    <source>
        <dbReference type="Pfam" id="PF02714"/>
    </source>
</evidence>
<feature type="compositionally biased region" description="Low complexity" evidence="1">
    <location>
        <begin position="1083"/>
        <end position="1108"/>
    </location>
</feature>
<dbReference type="InterPro" id="IPR045122">
    <property type="entry name" value="Csc1-like"/>
</dbReference>
<feature type="transmembrane region" description="Helical" evidence="2">
    <location>
        <begin position="687"/>
        <end position="710"/>
    </location>
</feature>
<accession>A0AAD2HZI1</accession>
<name>A0AAD2HZI1_9AGAR</name>
<feature type="compositionally biased region" description="Basic and acidic residues" evidence="1">
    <location>
        <begin position="944"/>
        <end position="953"/>
    </location>
</feature>
<feature type="region of interest" description="Disordered" evidence="1">
    <location>
        <begin position="1196"/>
        <end position="1236"/>
    </location>
</feature>
<feature type="transmembrane region" description="Helical" evidence="2">
    <location>
        <begin position="16"/>
        <end position="36"/>
    </location>
</feature>
<protein>
    <recommendedName>
        <fullName evidence="7">DUF221-domain-containing protein</fullName>
    </recommendedName>
</protein>
<dbReference type="PANTHER" id="PTHR13018">
    <property type="entry name" value="PROBABLE MEMBRANE PROTEIN DUF221-RELATED"/>
    <property type="match status" value="1"/>
</dbReference>
<feature type="compositionally biased region" description="Pro residues" evidence="1">
    <location>
        <begin position="1225"/>
        <end position="1236"/>
    </location>
</feature>
<feature type="compositionally biased region" description="Acidic residues" evidence="1">
    <location>
        <begin position="1039"/>
        <end position="1054"/>
    </location>
</feature>
<dbReference type="Proteomes" id="UP001295794">
    <property type="component" value="Unassembled WGS sequence"/>
</dbReference>
<feature type="domain" description="CSC1/OSCA1-like cytosolic" evidence="4">
    <location>
        <begin position="326"/>
        <end position="577"/>
    </location>
</feature>